<dbReference type="OrthoDB" id="8296054at2759"/>
<dbReference type="EMBL" id="LNIX01000001">
    <property type="protein sequence ID" value="OXA61224.1"/>
    <property type="molecule type" value="Genomic_DNA"/>
</dbReference>
<feature type="region of interest" description="Disordered" evidence="1">
    <location>
        <begin position="416"/>
        <end position="480"/>
    </location>
</feature>
<evidence type="ECO:0000313" key="3">
    <source>
        <dbReference type="Proteomes" id="UP000198287"/>
    </source>
</evidence>
<sequence length="844" mass="95201">MSLQIVAHTQRQTLLSNSNVFILIGYYLSLTNLGSAEEGGLKFGYNGKVYSFSTATCPGGVFFKKPLKLDFLCPNGYFLKRSNGCSNKAEEIISAENFKCFRIKKHELRVQSLISMTNPDYPTAHTVTLYDDEVFLKGFRRYTVESAVRKSYIPNENETSVIIVINPRHTQPMKIGGLCYKGVANGEGSAFKVKIKGYKNKVFDSKNFFKKGCGKFTTPVVLEDGQRFRILVDRDALHVNTTEFSKLALEARMAKPARNIDLDADDESSYVALMRAKKNDESNEQVFLDLRNNEDDDVGQKMLGEKLDDSSNLATQQTNDDENVTENVEARTDDGHEDYAKEDDDLATTDNNTGPKGFIAIQKFDDVETATKIDEDNEIENLDSSNSDKFTTETFIETTEEAPVAEIYFPIGSNPDSISKHISNEESTSKIDDGHKTPHKTKKKSEISNNKKVLRKPNKGSNHSTRHKGPSNARKRTRNTEEIVPLQVTDLKDEVVLNYAKADLSNYVVELVHIARQTVYEGIGEVDKKGVEIVPQSGGANGSLVSYSTEWYKMLKGSVEVVAKILPTASIPPQMFRDALNLVALLGKNVDREISHSESEKILTGLKDCASYPKMKIEYAYDKDVCPPRLKNLTVWGVEWDESTSAYKENVPFEIVDISSMDQSIFGGKGYQSTSHMYFELIFMAFDLAYTVCHQNFKTMMNSHAKFGKHVSSIFLQDDLYKRWTETERISDNVYLTLLTSWNGRRFPDITLELDALRYAIKSRSVPSANIDIRKLFKKMQRMGNTVSAQGHKSGACLCGMDNILRKCRKCEPVSKGYQRIKRSINDVDDRSALLQNREIWRTA</sequence>
<accession>A0A226EVV6</accession>
<feature type="compositionally biased region" description="Basic residues" evidence="1">
    <location>
        <begin position="452"/>
        <end position="477"/>
    </location>
</feature>
<feature type="compositionally biased region" description="Basic and acidic residues" evidence="1">
    <location>
        <begin position="328"/>
        <end position="339"/>
    </location>
</feature>
<feature type="compositionally biased region" description="Basic and acidic residues" evidence="1">
    <location>
        <begin position="418"/>
        <end position="436"/>
    </location>
</feature>
<evidence type="ECO:0000313" key="2">
    <source>
        <dbReference type="EMBL" id="OXA61224.1"/>
    </source>
</evidence>
<gene>
    <name evidence="2" type="ORF">Fcan01_03158</name>
</gene>
<reference evidence="2 3" key="1">
    <citation type="submission" date="2015-12" db="EMBL/GenBank/DDBJ databases">
        <title>The genome of Folsomia candida.</title>
        <authorList>
            <person name="Faddeeva A."/>
            <person name="Derks M.F."/>
            <person name="Anvar Y."/>
            <person name="Smit S."/>
            <person name="Van Straalen N."/>
            <person name="Roelofs D."/>
        </authorList>
    </citation>
    <scope>NUCLEOTIDE SEQUENCE [LARGE SCALE GENOMIC DNA]</scope>
    <source>
        <strain evidence="2 3">VU population</strain>
        <tissue evidence="2">Whole body</tissue>
    </source>
</reference>
<evidence type="ECO:0000256" key="1">
    <source>
        <dbReference type="SAM" id="MobiDB-lite"/>
    </source>
</evidence>
<proteinExistence type="predicted"/>
<keyword evidence="3" id="KW-1185">Reference proteome</keyword>
<dbReference type="AlphaFoldDB" id="A0A226EVV6"/>
<organism evidence="2 3">
    <name type="scientific">Folsomia candida</name>
    <name type="common">Springtail</name>
    <dbReference type="NCBI Taxonomy" id="158441"/>
    <lineage>
        <taxon>Eukaryota</taxon>
        <taxon>Metazoa</taxon>
        <taxon>Ecdysozoa</taxon>
        <taxon>Arthropoda</taxon>
        <taxon>Hexapoda</taxon>
        <taxon>Collembola</taxon>
        <taxon>Entomobryomorpha</taxon>
        <taxon>Isotomoidea</taxon>
        <taxon>Isotomidae</taxon>
        <taxon>Proisotominae</taxon>
        <taxon>Folsomia</taxon>
    </lineage>
</organism>
<comment type="caution">
    <text evidence="2">The sequence shown here is derived from an EMBL/GenBank/DDBJ whole genome shotgun (WGS) entry which is preliminary data.</text>
</comment>
<protein>
    <submittedName>
        <fullName evidence="2">Uncharacterized protein</fullName>
    </submittedName>
</protein>
<name>A0A226EVV6_FOLCA</name>
<feature type="region of interest" description="Disordered" evidence="1">
    <location>
        <begin position="305"/>
        <end position="356"/>
    </location>
</feature>
<dbReference type="Proteomes" id="UP000198287">
    <property type="component" value="Unassembled WGS sequence"/>
</dbReference>